<sequence>MTNKHSSFSSEVKKEIINNLSKNHEIISFIKGLLFCSANIDKNGNYLLYIKNEYLYDKIVRKLDKSKISYISDPKHPTKLVIVYNELIIPQMESKDDLSYFFGGVFCGGGSISGKNSTSYHLEISSHNKQNIEEIASKLNEYDFGFNILNRNNKYVLYTKNKDKLIDFLAAIGAKKSWYSLQNLIIKRDFENVTNRINNIDLSNLNKIAESTIKHIENINYMFENNLDELFDEDQLVAFRIKTENKWISLAELSYILGNDYNIFISKSGLNHWFRKLNTVVEKHKNNQ</sequence>
<dbReference type="Pfam" id="PF02650">
    <property type="entry name" value="HTH_WhiA"/>
    <property type="match status" value="1"/>
</dbReference>
<dbReference type="PANTHER" id="PTHR37307">
    <property type="entry name" value="CELL DIVISION PROTEIN WHIA-RELATED"/>
    <property type="match status" value="1"/>
</dbReference>
<feature type="domain" description="Sporulation regulator WhiA C-terminal" evidence="5">
    <location>
        <begin position="195"/>
        <end position="280"/>
    </location>
</feature>
<evidence type="ECO:0000256" key="2">
    <source>
        <dbReference type="ARBA" id="ARBA00023125"/>
    </source>
</evidence>
<comment type="function">
    <text evidence="4">Involved in cell division and chromosome segregation.</text>
</comment>
<dbReference type="InterPro" id="IPR027434">
    <property type="entry name" value="Homing_endonucl"/>
</dbReference>
<protein>
    <recommendedName>
        <fullName evidence="4">Probable cell division protein WhiA</fullName>
    </recommendedName>
</protein>
<evidence type="ECO:0000256" key="4">
    <source>
        <dbReference type="HAMAP-Rule" id="MF_01420"/>
    </source>
</evidence>
<dbReference type="PANTHER" id="PTHR37307:SF1">
    <property type="entry name" value="CELL DIVISION PROTEIN WHIA-RELATED"/>
    <property type="match status" value="1"/>
</dbReference>
<dbReference type="Pfam" id="PF14527">
    <property type="entry name" value="LAGLIDADG_WhiA"/>
    <property type="match status" value="1"/>
</dbReference>
<proteinExistence type="inferred from homology"/>
<dbReference type="SUPFAM" id="SSF55608">
    <property type="entry name" value="Homing endonucleases"/>
    <property type="match status" value="1"/>
</dbReference>
<name>A0ABY9HB01_9MOLU</name>
<dbReference type="Proteomes" id="UP001237011">
    <property type="component" value="Chromosome"/>
</dbReference>
<reference evidence="7" key="1">
    <citation type="submission" date="2023-08" db="EMBL/GenBank/DDBJ databases">
        <title>Complete genome sequence of Mycoplasma seminis 2200.</title>
        <authorList>
            <person name="Spergser J."/>
        </authorList>
    </citation>
    <scope>NUCLEOTIDE SEQUENCE [LARGE SCALE GENOMIC DNA]</scope>
    <source>
        <strain evidence="7">2200</strain>
    </source>
</reference>
<dbReference type="InterPro" id="IPR023054">
    <property type="entry name" value="Sporulation_regulator_WhiA_C"/>
</dbReference>
<dbReference type="Gene3D" id="3.10.28.10">
    <property type="entry name" value="Homing endonucleases"/>
    <property type="match status" value="1"/>
</dbReference>
<dbReference type="EMBL" id="CP132191">
    <property type="protein sequence ID" value="WLP85765.1"/>
    <property type="molecule type" value="Genomic_DNA"/>
</dbReference>
<evidence type="ECO:0000313" key="8">
    <source>
        <dbReference type="Proteomes" id="UP001237011"/>
    </source>
</evidence>
<comment type="similarity">
    <text evidence="4">Belongs to the WhiA family.</text>
</comment>
<dbReference type="RefSeq" id="WP_305938190.1">
    <property type="nucleotide sequence ID" value="NZ_CP132191.1"/>
</dbReference>
<keyword evidence="1 4" id="KW-0132">Cell division</keyword>
<dbReference type="InterPro" id="IPR003802">
    <property type="entry name" value="Sporulation_regulator_WhiA"/>
</dbReference>
<accession>A0ABY9HB01</accession>
<dbReference type="GO" id="GO:0003677">
    <property type="term" value="F:DNA binding"/>
    <property type="evidence" value="ECO:0007669"/>
    <property type="project" value="UniProtKB-KW"/>
</dbReference>
<evidence type="ECO:0000256" key="1">
    <source>
        <dbReference type="ARBA" id="ARBA00022618"/>
    </source>
</evidence>
<evidence type="ECO:0000256" key="3">
    <source>
        <dbReference type="ARBA" id="ARBA00023306"/>
    </source>
</evidence>
<keyword evidence="8" id="KW-1185">Reference proteome</keyword>
<organism evidence="7 8">
    <name type="scientific">Mycoplasma seminis</name>
    <dbReference type="NCBI Taxonomy" id="512749"/>
    <lineage>
        <taxon>Bacteria</taxon>
        <taxon>Bacillati</taxon>
        <taxon>Mycoplasmatota</taxon>
        <taxon>Mollicutes</taxon>
        <taxon>Mycoplasmataceae</taxon>
        <taxon>Mycoplasma</taxon>
    </lineage>
</organism>
<dbReference type="NCBIfam" id="TIGR00647">
    <property type="entry name" value="DNA_bind_WhiA"/>
    <property type="match status" value="1"/>
</dbReference>
<dbReference type="InterPro" id="IPR039518">
    <property type="entry name" value="WhiA_LAGLIDADG_dom"/>
</dbReference>
<evidence type="ECO:0000259" key="6">
    <source>
        <dbReference type="Pfam" id="PF14527"/>
    </source>
</evidence>
<keyword evidence="3 4" id="KW-0131">Cell cycle</keyword>
<evidence type="ECO:0000313" key="7">
    <source>
        <dbReference type="EMBL" id="WLP85765.1"/>
    </source>
</evidence>
<feature type="domain" description="WhiA LAGLIDADG-like" evidence="6">
    <location>
        <begin position="100"/>
        <end position="190"/>
    </location>
</feature>
<dbReference type="HAMAP" id="MF_01420">
    <property type="entry name" value="HTH_type_WhiA"/>
    <property type="match status" value="1"/>
</dbReference>
<keyword evidence="2 4" id="KW-0238">DNA-binding</keyword>
<evidence type="ECO:0000259" key="5">
    <source>
        <dbReference type="Pfam" id="PF02650"/>
    </source>
</evidence>
<gene>
    <name evidence="4 7" type="primary">whiA</name>
    <name evidence="7" type="ORF">Q8852_01275</name>
</gene>